<dbReference type="PANTHER" id="PTHR39599">
    <property type="entry name" value="GPI-ANCHORED PROTEIN (EUROFUNG)-RELATED-RELATED"/>
    <property type="match status" value="1"/>
</dbReference>
<dbReference type="EMBL" id="CAOQHR010000008">
    <property type="protein sequence ID" value="CAI6338280.1"/>
    <property type="molecule type" value="Genomic_DNA"/>
</dbReference>
<evidence type="ECO:0008006" key="5">
    <source>
        <dbReference type="Google" id="ProtNLM"/>
    </source>
</evidence>
<name>A0A9W4ULP3_9PLEO</name>
<gene>
    <name evidence="3" type="ORF">PDIGIT_LOCUS11408</name>
</gene>
<evidence type="ECO:0000256" key="2">
    <source>
        <dbReference type="SAM" id="SignalP"/>
    </source>
</evidence>
<reference evidence="3" key="1">
    <citation type="submission" date="2023-01" db="EMBL/GenBank/DDBJ databases">
        <authorList>
            <person name="Van Ghelder C."/>
            <person name="Rancurel C."/>
        </authorList>
    </citation>
    <scope>NUCLEOTIDE SEQUENCE</scope>
    <source>
        <strain evidence="3">CNCM I-4278</strain>
    </source>
</reference>
<feature type="region of interest" description="Disordered" evidence="1">
    <location>
        <begin position="290"/>
        <end position="323"/>
    </location>
</feature>
<sequence length="461" mass="47539">MKLTNLLSLPPTVILLCASPIVAELVPKQQQWPHNLPNHLKYFPEDEMHVKRGLEVQARMMKERPIGVKKMSGDEGEMFFLDNWIFAPDHQNVERQVDEEELSNVTSQIASPLRPHSSADYHLRFRVRDVLMQRDFKCPSGTNDCSSIGAPDSCCGTSQTCISIQDTGTGPVGCCSEGQQCEGSISCDTANGYTSCPNSPNGGCCLPGYSCQDVGCVIAGTSVTYVQPSTSSTRSTSSAPPPTSATPTPTSTSAYTCSTGWFSCAASLGGGCCQNGRTCATGASCVGSETSTSTSSASSTAPPSAPVRPTGGTDSNSQSTSGSPTESLCPTGFYACQAFYPSGCCRIGRDCQTTGSCILPTPSSTLVNSNGITIVVPSGGSFATTAPGQGGSCPSAWYSCPASRGGNCCPEGYSCGEQCTATSGTGVSGKVAPSQAVMPSVGLVWGFLSSALAVGVAMIVL</sequence>
<dbReference type="Proteomes" id="UP001152607">
    <property type="component" value="Unassembled WGS sequence"/>
</dbReference>
<feature type="compositionally biased region" description="Polar residues" evidence="1">
    <location>
        <begin position="312"/>
        <end position="323"/>
    </location>
</feature>
<keyword evidence="2" id="KW-0732">Signal</keyword>
<evidence type="ECO:0000313" key="4">
    <source>
        <dbReference type="Proteomes" id="UP001152607"/>
    </source>
</evidence>
<evidence type="ECO:0000256" key="1">
    <source>
        <dbReference type="SAM" id="MobiDB-lite"/>
    </source>
</evidence>
<feature type="compositionally biased region" description="Low complexity" evidence="1">
    <location>
        <begin position="290"/>
        <end position="302"/>
    </location>
</feature>
<comment type="caution">
    <text evidence="3">The sequence shown here is derived from an EMBL/GenBank/DDBJ whole genome shotgun (WGS) entry which is preliminary data.</text>
</comment>
<feature type="chain" id="PRO_5040890474" description="GPI anchored protein" evidence="2">
    <location>
        <begin position="24"/>
        <end position="461"/>
    </location>
</feature>
<feature type="compositionally biased region" description="Low complexity" evidence="1">
    <location>
        <begin position="228"/>
        <end position="238"/>
    </location>
</feature>
<protein>
    <recommendedName>
        <fullName evidence="5">GPI anchored protein</fullName>
    </recommendedName>
</protein>
<dbReference type="PANTHER" id="PTHR39599:SF2">
    <property type="entry name" value="ANCHORED PROTEIN, PUTATIVE (AFU_ORTHOLOGUE AFUA_1G09650)-RELATED"/>
    <property type="match status" value="1"/>
</dbReference>
<organism evidence="3 4">
    <name type="scientific">Periconia digitata</name>
    <dbReference type="NCBI Taxonomy" id="1303443"/>
    <lineage>
        <taxon>Eukaryota</taxon>
        <taxon>Fungi</taxon>
        <taxon>Dikarya</taxon>
        <taxon>Ascomycota</taxon>
        <taxon>Pezizomycotina</taxon>
        <taxon>Dothideomycetes</taxon>
        <taxon>Pleosporomycetidae</taxon>
        <taxon>Pleosporales</taxon>
        <taxon>Massarineae</taxon>
        <taxon>Periconiaceae</taxon>
        <taxon>Periconia</taxon>
    </lineage>
</organism>
<dbReference type="OrthoDB" id="2426396at2759"/>
<keyword evidence="4" id="KW-1185">Reference proteome</keyword>
<accession>A0A9W4ULP3</accession>
<proteinExistence type="predicted"/>
<evidence type="ECO:0000313" key="3">
    <source>
        <dbReference type="EMBL" id="CAI6338280.1"/>
    </source>
</evidence>
<dbReference type="AlphaFoldDB" id="A0A9W4ULP3"/>
<feature type="region of interest" description="Disordered" evidence="1">
    <location>
        <begin position="227"/>
        <end position="250"/>
    </location>
</feature>
<feature type="signal peptide" evidence="2">
    <location>
        <begin position="1"/>
        <end position="23"/>
    </location>
</feature>